<dbReference type="EMBL" id="KZ857411">
    <property type="protein sequence ID" value="RDX48546.1"/>
    <property type="molecule type" value="Genomic_DNA"/>
</dbReference>
<gene>
    <name evidence="3" type="ORF">OH76DRAFT_1440196</name>
</gene>
<dbReference type="Pfam" id="PF20411">
    <property type="entry name" value="DUF6697"/>
    <property type="match status" value="1"/>
</dbReference>
<dbReference type="InterPro" id="IPR046520">
    <property type="entry name" value="DUF6697"/>
</dbReference>
<protein>
    <recommendedName>
        <fullName evidence="2">DUF6697 domain-containing protein</fullName>
    </recommendedName>
</protein>
<proteinExistence type="predicted"/>
<dbReference type="OrthoDB" id="3176940at2759"/>
<evidence type="ECO:0000256" key="1">
    <source>
        <dbReference type="SAM" id="MobiDB-lite"/>
    </source>
</evidence>
<keyword evidence="4" id="KW-1185">Reference proteome</keyword>
<organism evidence="3 4">
    <name type="scientific">Lentinus brumalis</name>
    <dbReference type="NCBI Taxonomy" id="2498619"/>
    <lineage>
        <taxon>Eukaryota</taxon>
        <taxon>Fungi</taxon>
        <taxon>Dikarya</taxon>
        <taxon>Basidiomycota</taxon>
        <taxon>Agaricomycotina</taxon>
        <taxon>Agaricomycetes</taxon>
        <taxon>Polyporales</taxon>
        <taxon>Polyporaceae</taxon>
        <taxon>Lentinus</taxon>
    </lineage>
</organism>
<name>A0A371D7M2_9APHY</name>
<evidence type="ECO:0000313" key="4">
    <source>
        <dbReference type="Proteomes" id="UP000256964"/>
    </source>
</evidence>
<feature type="compositionally biased region" description="Basic and acidic residues" evidence="1">
    <location>
        <begin position="457"/>
        <end position="467"/>
    </location>
</feature>
<dbReference type="STRING" id="139420.A0A371D7M2"/>
<sequence>MMILPSSIIKVEDNDEVADRKPKLRDGTTRVKREKGQGDTLEAYEVSAASPARWEPAAKVEDSKTGILTKTEPTATISQSAVPNVAVRDGKALPMIEVVLPRWSDVLRSKSLQVRSRSHMEQQMPADTGGLSREDTQVNEQPRATVEPSGGSIRRNAEPERHNPGPAEVAQAIRELRNPDVKVKEELMLSDEYVLDALTWEGINHRFPIPVPPDVAECPFPRAYISNLYGGNLQATFPRLNPDLVEWHGLRGWAFLTLEWNPHAPTRPGVSGLFFEGTRHAFDDMKDVLRTFVRVRSGKWVYMGQYMFRPGKSLTAESWKQQSEVVRRTWAQGYIRYSGTAVCVRVWLRKQRGSDYKVTEEDYEAAEPNMKEIQASITEEDINGAFDRGEEEMGVYTMTCVGYDAEFIRLLGRNLHLWNPPAPTKKKQGAAPGRVQEPKTGKGTGSAKRKPAEVQSDGEHSDGRAEEPGALEGNGDRYEDVKMIPAGSVQLPERRSTRERVKRVRTS</sequence>
<feature type="region of interest" description="Disordered" evidence="1">
    <location>
        <begin position="419"/>
        <end position="507"/>
    </location>
</feature>
<reference evidence="3 4" key="1">
    <citation type="journal article" date="2018" name="Biotechnol. Biofuels">
        <title>Integrative visual omics of the white-rot fungus Polyporus brumalis exposes the biotechnological potential of its oxidative enzymes for delignifying raw plant biomass.</title>
        <authorList>
            <person name="Miyauchi S."/>
            <person name="Rancon A."/>
            <person name="Drula E."/>
            <person name="Hage H."/>
            <person name="Chaduli D."/>
            <person name="Favel A."/>
            <person name="Grisel S."/>
            <person name="Henrissat B."/>
            <person name="Herpoel-Gimbert I."/>
            <person name="Ruiz-Duenas F.J."/>
            <person name="Chevret D."/>
            <person name="Hainaut M."/>
            <person name="Lin J."/>
            <person name="Wang M."/>
            <person name="Pangilinan J."/>
            <person name="Lipzen A."/>
            <person name="Lesage-Meessen L."/>
            <person name="Navarro D."/>
            <person name="Riley R."/>
            <person name="Grigoriev I.V."/>
            <person name="Zhou S."/>
            <person name="Raouche S."/>
            <person name="Rosso M.N."/>
        </authorList>
    </citation>
    <scope>NUCLEOTIDE SEQUENCE [LARGE SCALE GENOMIC DNA]</scope>
    <source>
        <strain evidence="3 4">BRFM 1820</strain>
    </source>
</reference>
<dbReference type="Proteomes" id="UP000256964">
    <property type="component" value="Unassembled WGS sequence"/>
</dbReference>
<dbReference type="AlphaFoldDB" id="A0A371D7M2"/>
<feature type="region of interest" description="Disordered" evidence="1">
    <location>
        <begin position="114"/>
        <end position="166"/>
    </location>
</feature>
<accession>A0A371D7M2</accession>
<evidence type="ECO:0000259" key="2">
    <source>
        <dbReference type="Pfam" id="PF20411"/>
    </source>
</evidence>
<evidence type="ECO:0000313" key="3">
    <source>
        <dbReference type="EMBL" id="RDX48546.1"/>
    </source>
</evidence>
<feature type="domain" description="DUF6697" evidence="2">
    <location>
        <begin position="220"/>
        <end position="411"/>
    </location>
</feature>